<accession>A0A402CRJ0</accession>
<reference evidence="1 2" key="1">
    <citation type="journal article" date="2019" name="Int. J. Syst. Evol. Microbiol.">
        <title>Capsulimonas corticalis gen. nov., sp. nov., an aerobic capsulated bacterium, of a novel bacterial order, Capsulimonadales ord. nov., of the class Armatimonadia of the phylum Armatimonadetes.</title>
        <authorList>
            <person name="Li J."/>
            <person name="Kudo C."/>
            <person name="Tonouchi A."/>
        </authorList>
    </citation>
    <scope>NUCLEOTIDE SEQUENCE [LARGE SCALE GENOMIC DNA]</scope>
    <source>
        <strain evidence="1 2">AX-7</strain>
    </source>
</reference>
<keyword evidence="2" id="KW-1185">Reference proteome</keyword>
<dbReference type="AlphaFoldDB" id="A0A402CRJ0"/>
<dbReference type="RefSeq" id="WP_119320029.1">
    <property type="nucleotide sequence ID" value="NZ_AP025739.1"/>
</dbReference>
<organism evidence="1 2">
    <name type="scientific">Capsulimonas corticalis</name>
    <dbReference type="NCBI Taxonomy" id="2219043"/>
    <lineage>
        <taxon>Bacteria</taxon>
        <taxon>Bacillati</taxon>
        <taxon>Armatimonadota</taxon>
        <taxon>Armatimonadia</taxon>
        <taxon>Capsulimonadales</taxon>
        <taxon>Capsulimonadaceae</taxon>
        <taxon>Capsulimonas</taxon>
    </lineage>
</organism>
<dbReference type="OrthoDB" id="7376058at2"/>
<proteinExistence type="predicted"/>
<evidence type="ECO:0000313" key="2">
    <source>
        <dbReference type="Proteomes" id="UP000287394"/>
    </source>
</evidence>
<dbReference type="Proteomes" id="UP000287394">
    <property type="component" value="Chromosome"/>
</dbReference>
<name>A0A402CRJ0_9BACT</name>
<evidence type="ECO:0000313" key="1">
    <source>
        <dbReference type="EMBL" id="BDI28073.1"/>
    </source>
</evidence>
<protein>
    <submittedName>
        <fullName evidence="1">Uncharacterized protein</fullName>
    </submittedName>
</protein>
<gene>
    <name evidence="1" type="ORF">CCAX7_001240</name>
</gene>
<dbReference type="EMBL" id="AP025739">
    <property type="protein sequence ID" value="BDI28073.1"/>
    <property type="molecule type" value="Genomic_DNA"/>
</dbReference>
<sequence>MYSQPRLLQGVYTFQGHGYQNPTLLSSELTYTVPIGKRVQPVYLRAGNSTSAMVYLALMRDGKPMRLFPIGAKGDMHVALAVIEDLTAGTVLEVFVAGPEETAGVIVVDLGLVEI</sequence>
<dbReference type="KEGG" id="ccot:CCAX7_001240"/>